<dbReference type="Pfam" id="PF00069">
    <property type="entry name" value="Pkinase"/>
    <property type="match status" value="1"/>
</dbReference>
<feature type="binding site" evidence="8">
    <location>
        <position position="38"/>
    </location>
    <ligand>
        <name>ATP</name>
        <dbReference type="ChEBI" id="CHEBI:30616"/>
    </ligand>
</feature>
<accession>A0AAJ7X2K3</accession>
<evidence type="ECO:0000259" key="9">
    <source>
        <dbReference type="PROSITE" id="PS50011"/>
    </source>
</evidence>
<evidence type="ECO:0000256" key="5">
    <source>
        <dbReference type="ARBA" id="ARBA00022741"/>
    </source>
</evidence>
<dbReference type="Gene3D" id="1.20.1270.420">
    <property type="match status" value="1"/>
</dbReference>
<feature type="domain" description="Ubiquitin-like" evidence="10">
    <location>
        <begin position="313"/>
        <end position="360"/>
    </location>
</feature>
<name>A0AAJ7X2K3_PETMA</name>
<dbReference type="PANTHER" id="PTHR22969:SF15">
    <property type="entry name" value="FI05319P"/>
    <property type="match status" value="1"/>
</dbReference>
<sequence>MQSTANYLWWTNDVLGQGATGSVYRGRNKKTGDLFAIKTFNQLSYMRPQDVQVREFDVLRRLDHKNIVKLFAIEDENNTKQKVIIMELCSGGSLYTILDEPENAYGLAEGEFLIVLRDVVSGMNHLREKGIIHRDLKPGNIMRVVGEDGRSVYKLTDFGAARQLEDDEQFMSLYGTEEYLHPDMYERAVLRKPHHKMYGASVDLWSIGVTFYHVATGALPFRPFEGPRKNKEVMYRITAEKPRGAVSGEQKEEGGSIVWNEELPITCQLSRGLKLLLTPLLANIMEVNKQHCWNFDQFFAAANEILTRHVFHIFSLSQLSLFKVYVQIEQQFKSLQELIEKQTGIAAAQQELLFEGRRLHYAGNTQLSQLPTTSEDLPIMLLGPNPMKIIGFMYIKPEVPKFHSQYNLIHDASLAKSVTAELHQVQRISSSLLCVQVLARKGARWILNVWSDQMKELDNLNVILLQKMKAVSTTSRMLEQMNDTLTQMSSGHWDSTFLNHQEEIKKMQMVVDSVQDCLEGVHQALLPGKPLTEPPVERMGSTPAERQVERIGVLVDKVLSTYYQFKKDKLQQRLQYNEEQIHKFEKQKLGTYAVAAMTLLTDDCQPKYQAVQRTYDEWLRSMLDVRKSMVVLAAECNNHCKMLDLLLEKLNKWMHESYPGAVGEIVALCNKVPSPVQAIQTFNYSDSPNLVQPPMLKNICVGMKKLKLNVKEMSEELHKQTVMIQRLGSFSGSVDFDDEEHMFD</sequence>
<feature type="domain" description="Protein kinase" evidence="9">
    <location>
        <begin position="9"/>
        <end position="312"/>
    </location>
</feature>
<dbReference type="PROSITE" id="PS50053">
    <property type="entry name" value="UBIQUITIN_2"/>
    <property type="match status" value="1"/>
</dbReference>
<dbReference type="RefSeq" id="XP_032818991.1">
    <property type="nucleotide sequence ID" value="XM_032963100.1"/>
</dbReference>
<dbReference type="Gene3D" id="3.30.200.20">
    <property type="entry name" value="Phosphorylase Kinase, domain 1"/>
    <property type="match status" value="1"/>
</dbReference>
<dbReference type="RefSeq" id="XP_032818990.1">
    <property type="nucleotide sequence ID" value="XM_032963099.1"/>
</dbReference>
<dbReference type="PANTHER" id="PTHR22969">
    <property type="entry name" value="IKB KINASE"/>
    <property type="match status" value="1"/>
</dbReference>
<dbReference type="FunFam" id="3.30.200.20:FF:000106">
    <property type="entry name" value="serine/threonine-protein kinase TBK1 isoform X1"/>
    <property type="match status" value="1"/>
</dbReference>
<evidence type="ECO:0000313" key="11">
    <source>
        <dbReference type="Proteomes" id="UP001318040"/>
    </source>
</evidence>
<keyword evidence="3" id="KW-0723">Serine/threonine-protein kinase</keyword>
<dbReference type="PROSITE" id="PS00107">
    <property type="entry name" value="PROTEIN_KINASE_ATP"/>
    <property type="match status" value="1"/>
</dbReference>
<dbReference type="Gene3D" id="3.10.20.90">
    <property type="entry name" value="Phosphatidylinositol 3-kinase Catalytic Subunit, Chain A, domain 1"/>
    <property type="match status" value="1"/>
</dbReference>
<dbReference type="GO" id="GO:0004674">
    <property type="term" value="F:protein serine/threonine kinase activity"/>
    <property type="evidence" value="ECO:0007669"/>
    <property type="project" value="UniProtKB-KW"/>
</dbReference>
<dbReference type="GO" id="GO:0045089">
    <property type="term" value="P:positive regulation of innate immune response"/>
    <property type="evidence" value="ECO:0007669"/>
    <property type="project" value="UniProtKB-ARBA"/>
</dbReference>
<dbReference type="SMART" id="SM00220">
    <property type="entry name" value="S_TKc"/>
    <property type="match status" value="1"/>
</dbReference>
<keyword evidence="6 12" id="KW-0418">Kinase</keyword>
<keyword evidence="4" id="KW-0808">Transferase</keyword>
<evidence type="ECO:0000256" key="4">
    <source>
        <dbReference type="ARBA" id="ARBA00022679"/>
    </source>
</evidence>
<dbReference type="FunFam" id="1.10.510.10:FF:000100">
    <property type="entry name" value="inhibitor of nuclear factor kappa-B kinase subunit epsilon"/>
    <property type="match status" value="1"/>
</dbReference>
<comment type="subcellular location">
    <subcellularLocation>
        <location evidence="1">Cytoplasm</location>
    </subcellularLocation>
</comment>
<evidence type="ECO:0000256" key="2">
    <source>
        <dbReference type="ARBA" id="ARBA00022490"/>
    </source>
</evidence>
<dbReference type="InterPro" id="IPR017441">
    <property type="entry name" value="Protein_kinase_ATP_BS"/>
</dbReference>
<proteinExistence type="predicted"/>
<dbReference type="SMR" id="A0AAJ7X2K3"/>
<dbReference type="InterPro" id="IPR000626">
    <property type="entry name" value="Ubiquitin-like_dom"/>
</dbReference>
<dbReference type="GO" id="GO:0006950">
    <property type="term" value="P:response to stress"/>
    <property type="evidence" value="ECO:0007669"/>
    <property type="project" value="UniProtKB-ARBA"/>
</dbReference>
<evidence type="ECO:0000313" key="13">
    <source>
        <dbReference type="RefSeq" id="XP_032818991.1"/>
    </source>
</evidence>
<dbReference type="SUPFAM" id="SSF56112">
    <property type="entry name" value="Protein kinase-like (PK-like)"/>
    <property type="match status" value="1"/>
</dbReference>
<evidence type="ECO:0000256" key="1">
    <source>
        <dbReference type="ARBA" id="ARBA00004496"/>
    </source>
</evidence>
<dbReference type="GO" id="GO:0005524">
    <property type="term" value="F:ATP binding"/>
    <property type="evidence" value="ECO:0007669"/>
    <property type="project" value="UniProtKB-UniRule"/>
</dbReference>
<evidence type="ECO:0000256" key="7">
    <source>
        <dbReference type="ARBA" id="ARBA00022840"/>
    </source>
</evidence>
<evidence type="ECO:0000259" key="10">
    <source>
        <dbReference type="PROSITE" id="PS50053"/>
    </source>
</evidence>
<dbReference type="GeneID" id="116947410"/>
<dbReference type="Proteomes" id="UP001318040">
    <property type="component" value="Chromosome 30"/>
</dbReference>
<evidence type="ECO:0000256" key="8">
    <source>
        <dbReference type="PROSITE-ProRule" id="PRU10141"/>
    </source>
</evidence>
<evidence type="ECO:0000256" key="6">
    <source>
        <dbReference type="ARBA" id="ARBA00022777"/>
    </source>
</evidence>
<dbReference type="GO" id="GO:0009967">
    <property type="term" value="P:positive regulation of signal transduction"/>
    <property type="evidence" value="ECO:0007669"/>
    <property type="project" value="UniProtKB-ARBA"/>
</dbReference>
<gene>
    <name evidence="12 13" type="primary">TBK1</name>
</gene>
<evidence type="ECO:0000256" key="3">
    <source>
        <dbReference type="ARBA" id="ARBA00022527"/>
    </source>
</evidence>
<dbReference type="Pfam" id="PF18394">
    <property type="entry name" value="TBK1_CCD1"/>
    <property type="match status" value="1"/>
</dbReference>
<dbReference type="Gene3D" id="1.10.510.10">
    <property type="entry name" value="Transferase(Phosphotransferase) domain 1"/>
    <property type="match status" value="1"/>
</dbReference>
<keyword evidence="5 8" id="KW-0547">Nucleotide-binding</keyword>
<keyword evidence="7 8" id="KW-0067">ATP-binding</keyword>
<keyword evidence="2" id="KW-0963">Cytoplasm</keyword>
<evidence type="ECO:0000313" key="12">
    <source>
        <dbReference type="RefSeq" id="XP_032818990.1"/>
    </source>
</evidence>
<dbReference type="InterPro" id="IPR041309">
    <property type="entry name" value="TBK1_CC1"/>
</dbReference>
<keyword evidence="11" id="KW-1185">Reference proteome</keyword>
<reference evidence="12 13" key="1">
    <citation type="submission" date="2025-04" db="UniProtKB">
        <authorList>
            <consortium name="RefSeq"/>
        </authorList>
    </citation>
    <scope>IDENTIFICATION</scope>
    <source>
        <tissue evidence="12 13">Sperm</tissue>
    </source>
</reference>
<dbReference type="InterPro" id="IPR051180">
    <property type="entry name" value="IKK"/>
</dbReference>
<dbReference type="InterPro" id="IPR041087">
    <property type="entry name" value="TBK1_ULD"/>
</dbReference>
<organism evidence="11 13">
    <name type="scientific">Petromyzon marinus</name>
    <name type="common">Sea lamprey</name>
    <dbReference type="NCBI Taxonomy" id="7757"/>
    <lineage>
        <taxon>Eukaryota</taxon>
        <taxon>Metazoa</taxon>
        <taxon>Chordata</taxon>
        <taxon>Craniata</taxon>
        <taxon>Vertebrata</taxon>
        <taxon>Cyclostomata</taxon>
        <taxon>Hyperoartia</taxon>
        <taxon>Petromyzontiformes</taxon>
        <taxon>Petromyzontidae</taxon>
        <taxon>Petromyzon</taxon>
    </lineage>
</organism>
<protein>
    <submittedName>
        <fullName evidence="12 13">Serine/threonine-protein kinase TBK1</fullName>
    </submittedName>
</protein>
<dbReference type="CDD" id="cd12219">
    <property type="entry name" value="Ubl_TBK1_like"/>
    <property type="match status" value="1"/>
</dbReference>
<dbReference type="Pfam" id="PF18396">
    <property type="entry name" value="TBK1_ULD"/>
    <property type="match status" value="1"/>
</dbReference>
<dbReference type="AlphaFoldDB" id="A0AAJ7X2K3"/>
<dbReference type="InterPro" id="IPR000719">
    <property type="entry name" value="Prot_kinase_dom"/>
</dbReference>
<dbReference type="GO" id="GO:0010628">
    <property type="term" value="P:positive regulation of gene expression"/>
    <property type="evidence" value="ECO:0007669"/>
    <property type="project" value="UniProtKB-ARBA"/>
</dbReference>
<dbReference type="PROSITE" id="PS50011">
    <property type="entry name" value="PROTEIN_KINASE_DOM"/>
    <property type="match status" value="1"/>
</dbReference>
<dbReference type="CTD" id="29110"/>
<dbReference type="InterPro" id="IPR011009">
    <property type="entry name" value="Kinase-like_dom_sf"/>
</dbReference>
<dbReference type="GO" id="GO:0005737">
    <property type="term" value="C:cytoplasm"/>
    <property type="evidence" value="ECO:0007669"/>
    <property type="project" value="UniProtKB-SubCell"/>
</dbReference>
<dbReference type="KEGG" id="pmrn:116947410"/>